<evidence type="ECO:0000313" key="1">
    <source>
        <dbReference type="EMBL" id="GFO09358.1"/>
    </source>
</evidence>
<dbReference type="AlphaFoldDB" id="A0AAV4AS16"/>
<dbReference type="EMBL" id="BLXT01004061">
    <property type="protein sequence ID" value="GFO09358.1"/>
    <property type="molecule type" value="Genomic_DNA"/>
</dbReference>
<proteinExistence type="predicted"/>
<evidence type="ECO:0000313" key="2">
    <source>
        <dbReference type="Proteomes" id="UP000735302"/>
    </source>
</evidence>
<gene>
    <name evidence="1" type="ORF">PoB_003586300</name>
</gene>
<keyword evidence="2" id="KW-1185">Reference proteome</keyword>
<protein>
    <submittedName>
        <fullName evidence="1">Uncharacterized protein</fullName>
    </submittedName>
</protein>
<accession>A0AAV4AS16</accession>
<dbReference type="Proteomes" id="UP000735302">
    <property type="component" value="Unassembled WGS sequence"/>
</dbReference>
<comment type="caution">
    <text evidence="1">The sequence shown here is derived from an EMBL/GenBank/DDBJ whole genome shotgun (WGS) entry which is preliminary data.</text>
</comment>
<reference evidence="1 2" key="1">
    <citation type="journal article" date="2021" name="Elife">
        <title>Chloroplast acquisition without the gene transfer in kleptoplastic sea slugs, Plakobranchus ocellatus.</title>
        <authorList>
            <person name="Maeda T."/>
            <person name="Takahashi S."/>
            <person name="Yoshida T."/>
            <person name="Shimamura S."/>
            <person name="Takaki Y."/>
            <person name="Nagai Y."/>
            <person name="Toyoda A."/>
            <person name="Suzuki Y."/>
            <person name="Arimoto A."/>
            <person name="Ishii H."/>
            <person name="Satoh N."/>
            <person name="Nishiyama T."/>
            <person name="Hasebe M."/>
            <person name="Maruyama T."/>
            <person name="Minagawa J."/>
            <person name="Obokata J."/>
            <person name="Shigenobu S."/>
        </authorList>
    </citation>
    <scope>NUCLEOTIDE SEQUENCE [LARGE SCALE GENOMIC DNA]</scope>
</reference>
<name>A0AAV4AS16_9GAST</name>
<organism evidence="1 2">
    <name type="scientific">Plakobranchus ocellatus</name>
    <dbReference type="NCBI Taxonomy" id="259542"/>
    <lineage>
        <taxon>Eukaryota</taxon>
        <taxon>Metazoa</taxon>
        <taxon>Spiralia</taxon>
        <taxon>Lophotrochozoa</taxon>
        <taxon>Mollusca</taxon>
        <taxon>Gastropoda</taxon>
        <taxon>Heterobranchia</taxon>
        <taxon>Euthyneura</taxon>
        <taxon>Panpulmonata</taxon>
        <taxon>Sacoglossa</taxon>
        <taxon>Placobranchoidea</taxon>
        <taxon>Plakobranchidae</taxon>
        <taxon>Plakobranchus</taxon>
    </lineage>
</organism>
<sequence length="120" mass="13442">MRVLMSITRSSTILATRPEKLAGQCSSCSDRNRSIEAILVLRRRRKRRRRRRRCQSVLVKTPRPKVSYRFQGMPESHSTNSSVRIELASIVLHTEGATSNLPAINLVSSSSFSGAICQGK</sequence>